<dbReference type="RefSeq" id="XP_028092787.1">
    <property type="nucleotide sequence ID" value="XM_028236986.1"/>
</dbReference>
<evidence type="ECO:0000256" key="1">
    <source>
        <dbReference type="ARBA" id="ARBA00004123"/>
    </source>
</evidence>
<dbReference type="SUPFAM" id="SSF103612">
    <property type="entry name" value="SBT domain"/>
    <property type="match status" value="1"/>
</dbReference>
<evidence type="ECO:0000256" key="6">
    <source>
        <dbReference type="ARBA" id="ARBA00023125"/>
    </source>
</evidence>
<accession>A0A1C9EIQ9</accession>
<keyword evidence="7" id="KW-0804">Transcription</keyword>
<name>A0A1C9EIQ9_CAMSI</name>
<dbReference type="AlphaFoldDB" id="A0A1C9EIQ9"/>
<evidence type="ECO:0000256" key="11">
    <source>
        <dbReference type="SAM" id="MobiDB-lite"/>
    </source>
</evidence>
<keyword evidence="4" id="KW-0862">Zinc</keyword>
<feature type="region of interest" description="Disordered" evidence="11">
    <location>
        <begin position="137"/>
        <end position="167"/>
    </location>
</feature>
<comment type="function">
    <text evidence="9">Probable transcriptional factor. Binds to the promoter of the SQUAMOSA gene.</text>
</comment>
<evidence type="ECO:0000256" key="5">
    <source>
        <dbReference type="ARBA" id="ARBA00023015"/>
    </source>
</evidence>
<dbReference type="PANTHER" id="PTHR31251">
    <property type="entry name" value="SQUAMOSA PROMOTER-BINDING-LIKE PROTEIN 4"/>
    <property type="match status" value="1"/>
</dbReference>
<dbReference type="PROSITE" id="PS51141">
    <property type="entry name" value="ZF_SBP"/>
    <property type="match status" value="1"/>
</dbReference>
<feature type="domain" description="SBP-type" evidence="12">
    <location>
        <begin position="174"/>
        <end position="251"/>
    </location>
</feature>
<organism evidence="13">
    <name type="scientific">Camellia sinensis</name>
    <name type="common">Tea plant</name>
    <name type="synonym">Thea sinensis</name>
    <dbReference type="NCBI Taxonomy" id="4442"/>
    <lineage>
        <taxon>Eukaryota</taxon>
        <taxon>Viridiplantae</taxon>
        <taxon>Streptophyta</taxon>
        <taxon>Embryophyta</taxon>
        <taxon>Tracheophyta</taxon>
        <taxon>Spermatophyta</taxon>
        <taxon>Magnoliopsida</taxon>
        <taxon>eudicotyledons</taxon>
        <taxon>Gunneridae</taxon>
        <taxon>Pentapetalae</taxon>
        <taxon>asterids</taxon>
        <taxon>Ericales</taxon>
        <taxon>Theaceae</taxon>
        <taxon>Camellia</taxon>
    </lineage>
</organism>
<dbReference type="RefSeq" id="XP_028092786.1">
    <property type="nucleotide sequence ID" value="XM_028236985.1"/>
</dbReference>
<comment type="subcellular location">
    <subcellularLocation>
        <location evidence="1">Nucleus</location>
    </subcellularLocation>
</comment>
<evidence type="ECO:0000256" key="8">
    <source>
        <dbReference type="ARBA" id="ARBA00023242"/>
    </source>
</evidence>
<sequence>MESWSYVSEGKGFVSDESISATDVIGRGKNGLMGWELKTPCSYDNNMVVTTSEGGIENQGFVELGFPETMRKSRPLNNSVKDVSGCRFFGEGMCTPITSTTNAFSGEDESSSKFSSSVVESNSRDSSLIDLKLGRLGDHRDPQNFKSSKAAPMLSSAESSTPAKRVRAGTSTHTPFCQVYGCKKDLSSSKDYHKRHKVCEVHSKTAKVIVNGIEQRFCQQCSRFHLLVEFDDGKRSCRKRLAGHNERRRKPHVHSGRTGRLFPSYIGSAGNRFQGSTLTTSSFICQDILPGNILHPQKYDTNDWNRHIKNEDGADYCPQSEIPITTNGHLHPKSPFPYEFEKNFPSFHANGVNSAPGRDFNENSNRNPLDLGAPNSGSGSLIQNTSLGNEDFILFDSASTVQGLSGMLAPGRALSLLSSQSQNSSSHSSGIPMTQPPNVSGSHAHYTQVSGKLFGMSPQASTSGVSHKFNSTGMNSAEGNQFDPMLISDDGDAVNFADGNFQGSRYMDGTDCLSCDDGPTVDLLQLSSQLQRVEHERQSTQVKHEGDAFCGLKIT</sequence>
<dbReference type="GO" id="GO:0008270">
    <property type="term" value="F:zinc ion binding"/>
    <property type="evidence" value="ECO:0007669"/>
    <property type="project" value="UniProtKB-KW"/>
</dbReference>
<evidence type="ECO:0000256" key="2">
    <source>
        <dbReference type="ARBA" id="ARBA00022723"/>
    </source>
</evidence>
<dbReference type="RefSeq" id="XP_028092785.1">
    <property type="nucleotide sequence ID" value="XM_028236984.1"/>
</dbReference>
<dbReference type="FunFam" id="4.10.1100.10:FF:000001">
    <property type="entry name" value="Squamosa promoter-binding-like protein 14"/>
    <property type="match status" value="1"/>
</dbReference>
<feature type="region of interest" description="Disordered" evidence="11">
    <location>
        <begin position="418"/>
        <end position="444"/>
    </location>
</feature>
<dbReference type="InterPro" id="IPR044817">
    <property type="entry name" value="SBP-like"/>
</dbReference>
<dbReference type="SMR" id="A0A1C9EIQ9"/>
<evidence type="ECO:0000256" key="7">
    <source>
        <dbReference type="ARBA" id="ARBA00023163"/>
    </source>
</evidence>
<dbReference type="InterPro" id="IPR004333">
    <property type="entry name" value="SBP_dom"/>
</dbReference>
<evidence type="ECO:0000256" key="10">
    <source>
        <dbReference type="PROSITE-ProRule" id="PRU00470"/>
    </source>
</evidence>
<proteinExistence type="evidence at transcript level"/>
<keyword evidence="5" id="KW-0805">Transcription regulation</keyword>
<keyword evidence="2" id="KW-0479">Metal-binding</keyword>
<dbReference type="GO" id="GO:0003677">
    <property type="term" value="F:DNA binding"/>
    <property type="evidence" value="ECO:0007669"/>
    <property type="project" value="UniProtKB-KW"/>
</dbReference>
<dbReference type="GeneID" id="114292977"/>
<evidence type="ECO:0000256" key="3">
    <source>
        <dbReference type="ARBA" id="ARBA00022771"/>
    </source>
</evidence>
<dbReference type="EMBL" id="KX808499">
    <property type="protein sequence ID" value="AOO19736.1"/>
    <property type="molecule type" value="mRNA"/>
</dbReference>
<dbReference type="Gene3D" id="4.10.1100.10">
    <property type="entry name" value="Transcription factor, SBP-box domain"/>
    <property type="match status" value="1"/>
</dbReference>
<keyword evidence="8" id="KW-0539">Nucleus</keyword>
<dbReference type="Pfam" id="PF03110">
    <property type="entry name" value="SBP"/>
    <property type="match status" value="1"/>
</dbReference>
<dbReference type="InterPro" id="IPR036893">
    <property type="entry name" value="SBP_sf"/>
</dbReference>
<keyword evidence="6" id="KW-0238">DNA-binding</keyword>
<dbReference type="RefSeq" id="XP_028092788.1">
    <property type="nucleotide sequence ID" value="XM_028236987.1"/>
</dbReference>
<protein>
    <submittedName>
        <fullName evidence="13">Squamosa promoter binding protein like 6</fullName>
    </submittedName>
</protein>
<evidence type="ECO:0000259" key="12">
    <source>
        <dbReference type="PROSITE" id="PS51141"/>
    </source>
</evidence>
<evidence type="ECO:0000313" key="13">
    <source>
        <dbReference type="EMBL" id="AOO19736.1"/>
    </source>
</evidence>
<evidence type="ECO:0000256" key="4">
    <source>
        <dbReference type="ARBA" id="ARBA00022833"/>
    </source>
</evidence>
<dbReference type="OrthoDB" id="514967at2759"/>
<feature type="region of interest" description="Disordered" evidence="11">
    <location>
        <begin position="349"/>
        <end position="383"/>
    </location>
</feature>
<dbReference type="KEGG" id="csin:114292977"/>
<reference evidence="13" key="1">
    <citation type="submission" date="2016-08" db="EMBL/GenBank/DDBJ databases">
        <authorList>
            <person name="Seilhamer J.J."/>
        </authorList>
    </citation>
    <scope>NUCLEOTIDE SEQUENCE</scope>
</reference>
<feature type="compositionally biased region" description="Low complexity" evidence="11">
    <location>
        <begin position="418"/>
        <end position="429"/>
    </location>
</feature>
<evidence type="ECO:0000256" key="9">
    <source>
        <dbReference type="ARBA" id="ARBA00056472"/>
    </source>
</evidence>
<dbReference type="GO" id="GO:0005634">
    <property type="term" value="C:nucleus"/>
    <property type="evidence" value="ECO:0007669"/>
    <property type="project" value="UniProtKB-SubCell"/>
</dbReference>
<dbReference type="PANTHER" id="PTHR31251:SF160">
    <property type="entry name" value="SBP-TYPE DOMAIN-CONTAINING PROTEIN"/>
    <property type="match status" value="1"/>
</dbReference>
<keyword evidence="3 10" id="KW-0863">Zinc-finger</keyword>